<dbReference type="Proteomes" id="UP000282388">
    <property type="component" value="Unassembled WGS sequence"/>
</dbReference>
<dbReference type="RefSeq" id="WP_120401883.1">
    <property type="nucleotide sequence ID" value="NZ_RAXV01000008.1"/>
</dbReference>
<proteinExistence type="predicted"/>
<dbReference type="AlphaFoldDB" id="A0A3A8ECA8"/>
<dbReference type="EMBL" id="RAXV01000008">
    <property type="protein sequence ID" value="RKG32622.1"/>
    <property type="molecule type" value="Genomic_DNA"/>
</dbReference>
<protein>
    <recommendedName>
        <fullName evidence="3">PAAR domain-containing protein</fullName>
    </recommendedName>
</protein>
<reference evidence="1 2" key="1">
    <citation type="submission" date="2018-09" db="EMBL/GenBank/DDBJ databases">
        <title>The draft genome of Acinetobacter spp. strains.</title>
        <authorList>
            <person name="Qin J."/>
            <person name="Feng Y."/>
            <person name="Zong Z."/>
        </authorList>
    </citation>
    <scope>NUCLEOTIDE SEQUENCE [LARGE SCALE GENOMIC DNA]</scope>
    <source>
        <strain evidence="1 2">WCHAc060012</strain>
    </source>
</reference>
<evidence type="ECO:0000313" key="2">
    <source>
        <dbReference type="Proteomes" id="UP000282388"/>
    </source>
</evidence>
<organism evidence="1 2">
    <name type="scientific">Acinetobacter tianfuensis</name>
    <dbReference type="NCBI Taxonomy" id="2419603"/>
    <lineage>
        <taxon>Bacteria</taxon>
        <taxon>Pseudomonadati</taxon>
        <taxon>Pseudomonadota</taxon>
        <taxon>Gammaproteobacteria</taxon>
        <taxon>Moraxellales</taxon>
        <taxon>Moraxellaceae</taxon>
        <taxon>Acinetobacter</taxon>
    </lineage>
</organism>
<name>A0A3A8ECA8_9GAMM</name>
<dbReference type="InterPro" id="IPR008727">
    <property type="entry name" value="PAAR_motif"/>
</dbReference>
<evidence type="ECO:0000313" key="1">
    <source>
        <dbReference type="EMBL" id="RKG32622.1"/>
    </source>
</evidence>
<sequence length="149" mass="16412">MNNFLLLHELPEEQLKKLSQDDTQKIHQAEQLYWNNKPYTKFFTAFNGAKTKKGGLIRASTDTYKVKGISLALVGDEAIYADGSTAKIISGAGSAITVYNRSAALIGSPLENGDEIIDSPMTSHVLHLYHNAMIPEEFMTSVYGDSNND</sequence>
<dbReference type="Pfam" id="PF05488">
    <property type="entry name" value="PAAR_motif"/>
    <property type="match status" value="1"/>
</dbReference>
<accession>A0A3A8ECA8</accession>
<evidence type="ECO:0008006" key="3">
    <source>
        <dbReference type="Google" id="ProtNLM"/>
    </source>
</evidence>
<comment type="caution">
    <text evidence="1">The sequence shown here is derived from an EMBL/GenBank/DDBJ whole genome shotgun (WGS) entry which is preliminary data.</text>
</comment>
<gene>
    <name evidence="1" type="ORF">D7V32_05365</name>
</gene>
<dbReference type="OrthoDB" id="6899605at2"/>
<keyword evidence="2" id="KW-1185">Reference proteome</keyword>